<dbReference type="Gene3D" id="3.40.50.1820">
    <property type="entry name" value="alpha/beta hydrolase"/>
    <property type="match status" value="1"/>
</dbReference>
<evidence type="ECO:0000256" key="3">
    <source>
        <dbReference type="ARBA" id="ARBA00022630"/>
    </source>
</evidence>
<accession>A0A521CTX3</accession>
<evidence type="ECO:0000256" key="5">
    <source>
        <dbReference type="ARBA" id="ARBA00023002"/>
    </source>
</evidence>
<dbReference type="Proteomes" id="UP000320300">
    <property type="component" value="Unassembled WGS sequence"/>
</dbReference>
<evidence type="ECO:0000256" key="2">
    <source>
        <dbReference type="ARBA" id="ARBA00010790"/>
    </source>
</evidence>
<dbReference type="OrthoDB" id="9787779at2"/>
<feature type="domain" description="AB hydrolase-1" evidence="6">
    <location>
        <begin position="34"/>
        <end position="318"/>
    </location>
</feature>
<evidence type="ECO:0000313" key="8">
    <source>
        <dbReference type="Proteomes" id="UP000320300"/>
    </source>
</evidence>
<keyword evidence="8" id="KW-1185">Reference proteome</keyword>
<dbReference type="PANTHER" id="PTHR47470">
    <property type="entry name" value="CHOLESTEROL OXIDASE"/>
    <property type="match status" value="1"/>
</dbReference>
<evidence type="ECO:0000313" key="7">
    <source>
        <dbReference type="EMBL" id="SMO62873.1"/>
    </source>
</evidence>
<dbReference type="SUPFAM" id="SSF53474">
    <property type="entry name" value="alpha/beta-Hydrolases"/>
    <property type="match status" value="1"/>
</dbReference>
<evidence type="ECO:0000259" key="6">
    <source>
        <dbReference type="Pfam" id="PF00561"/>
    </source>
</evidence>
<protein>
    <submittedName>
        <fullName evidence="7">Alpha/beta hydrolase fold</fullName>
    </submittedName>
</protein>
<gene>
    <name evidence="7" type="ORF">SAMN06265348_104198</name>
</gene>
<sequence>MYNHSFDVYPFLSRDGFSCNLWRLKSTGPVTRGPVLLVHGAGVRSNIFNPPNRRNFLNALAEAGYDVWLENWRGSMECKPNNWDLDQVALNDHPAAVEEVCRLTGAESIKAVVHCQGSTSFMISAVKGLVPRVKTIVSNAVSLHPVVSGFSSFKLDLILPLAARLSTHLNPQWGDRAPDFKAKLFSRMVKMTHWEKDTDVGKFVSFTYGSGFPALWELDNLSDETKNWIRGEFGFVPFSFFDHIKKCISSGALVSADGRENYTAGLPKTDARIAFFAGRLNKCFKAESQERSWRYFNRLKPGYHQLHLYPDYSHLDIFFGKNACEDIFPAMIHELNH</sequence>
<dbReference type="GO" id="GO:0016787">
    <property type="term" value="F:hydrolase activity"/>
    <property type="evidence" value="ECO:0007669"/>
    <property type="project" value="UniProtKB-KW"/>
</dbReference>
<evidence type="ECO:0000256" key="1">
    <source>
        <dbReference type="ARBA" id="ARBA00001974"/>
    </source>
</evidence>
<dbReference type="GO" id="GO:0016491">
    <property type="term" value="F:oxidoreductase activity"/>
    <property type="evidence" value="ECO:0007669"/>
    <property type="project" value="UniProtKB-KW"/>
</dbReference>
<reference evidence="7 8" key="1">
    <citation type="submission" date="2017-05" db="EMBL/GenBank/DDBJ databases">
        <authorList>
            <person name="Varghese N."/>
            <person name="Submissions S."/>
        </authorList>
    </citation>
    <scope>NUCLEOTIDE SEQUENCE [LARGE SCALE GENOMIC DNA]</scope>
    <source>
        <strain evidence="7 8">DSM 19036</strain>
    </source>
</reference>
<dbReference type="PANTHER" id="PTHR47470:SF1">
    <property type="entry name" value="FAD-DEPENDENT OXIDOREDUCTASE 2 FAD BINDING DOMAIN-CONTAINING PROTEIN"/>
    <property type="match status" value="1"/>
</dbReference>
<dbReference type="EMBL" id="FXTN01000004">
    <property type="protein sequence ID" value="SMO62873.1"/>
    <property type="molecule type" value="Genomic_DNA"/>
</dbReference>
<keyword evidence="3" id="KW-0285">Flavoprotein</keyword>
<keyword evidence="5" id="KW-0560">Oxidoreductase</keyword>
<name>A0A521CTX3_9SPHI</name>
<comment type="similarity">
    <text evidence="2">Belongs to the GMC oxidoreductase family.</text>
</comment>
<keyword evidence="7" id="KW-0378">Hydrolase</keyword>
<proteinExistence type="inferred from homology"/>
<dbReference type="RefSeq" id="WP_142527899.1">
    <property type="nucleotide sequence ID" value="NZ_CBCSJO010000001.1"/>
</dbReference>
<keyword evidence="4" id="KW-0274">FAD</keyword>
<dbReference type="InterPro" id="IPR000073">
    <property type="entry name" value="AB_hydrolase_1"/>
</dbReference>
<dbReference type="AlphaFoldDB" id="A0A521CTX3"/>
<dbReference type="Pfam" id="PF00561">
    <property type="entry name" value="Abhydrolase_1"/>
    <property type="match status" value="1"/>
</dbReference>
<dbReference type="InterPro" id="IPR029058">
    <property type="entry name" value="AB_hydrolase_fold"/>
</dbReference>
<comment type="cofactor">
    <cofactor evidence="1">
        <name>FAD</name>
        <dbReference type="ChEBI" id="CHEBI:57692"/>
    </cofactor>
</comment>
<organism evidence="7 8">
    <name type="scientific">Pedobacter westerhofensis</name>
    <dbReference type="NCBI Taxonomy" id="425512"/>
    <lineage>
        <taxon>Bacteria</taxon>
        <taxon>Pseudomonadati</taxon>
        <taxon>Bacteroidota</taxon>
        <taxon>Sphingobacteriia</taxon>
        <taxon>Sphingobacteriales</taxon>
        <taxon>Sphingobacteriaceae</taxon>
        <taxon>Pedobacter</taxon>
    </lineage>
</organism>
<dbReference type="InterPro" id="IPR052542">
    <property type="entry name" value="Cholesterol_Oxidase"/>
</dbReference>
<evidence type="ECO:0000256" key="4">
    <source>
        <dbReference type="ARBA" id="ARBA00022827"/>
    </source>
</evidence>